<evidence type="ECO:0000313" key="1">
    <source>
        <dbReference type="EMBL" id="SMC71396.1"/>
    </source>
</evidence>
<sequence>MQFLDVISVNIWAILASLANLLVLTWIIKRFLFKPVKKMLDARRQTIDDYYAQAQAARDEAEENRLNYEAAMAAAKQTGDQIIADASRTAEYRHNEIVAEAREKASEIRRQAEADALLERKKAEDEMKHEIANVSAQLTGKLLQREINEEDHRNLIDSFLNDLD</sequence>
<accession>A0AC61PMX1</accession>
<keyword evidence="2" id="KW-1185">Reference proteome</keyword>
<protein>
    <submittedName>
        <fullName evidence="1">F-type H+-transporting ATPase subunit b</fullName>
    </submittedName>
</protein>
<evidence type="ECO:0000313" key="2">
    <source>
        <dbReference type="Proteomes" id="UP000192328"/>
    </source>
</evidence>
<dbReference type="Proteomes" id="UP000192328">
    <property type="component" value="Unassembled WGS sequence"/>
</dbReference>
<dbReference type="EMBL" id="FWXZ01000004">
    <property type="protein sequence ID" value="SMC71396.1"/>
    <property type="molecule type" value="Genomic_DNA"/>
</dbReference>
<proteinExistence type="predicted"/>
<organism evidence="1 2">
    <name type="scientific">Aristaeella lactis</name>
    <dbReference type="NCBI Taxonomy" id="3046383"/>
    <lineage>
        <taxon>Bacteria</taxon>
        <taxon>Bacillati</taxon>
        <taxon>Bacillota</taxon>
        <taxon>Clostridia</taxon>
        <taxon>Eubacteriales</taxon>
        <taxon>Aristaeellaceae</taxon>
        <taxon>Aristaeella</taxon>
    </lineage>
</organism>
<gene>
    <name evidence="1" type="ORF">SAMN06297397_2124</name>
</gene>
<name>A0AC61PMX1_9FIRM</name>
<reference evidence="1" key="1">
    <citation type="submission" date="2017-04" db="EMBL/GenBank/DDBJ databases">
        <authorList>
            <person name="Varghese N."/>
            <person name="Submissions S."/>
        </authorList>
    </citation>
    <scope>NUCLEOTIDE SEQUENCE</scope>
    <source>
        <strain evidence="1">WTE2008</strain>
    </source>
</reference>
<comment type="caution">
    <text evidence="1">The sequence shown here is derived from an EMBL/GenBank/DDBJ whole genome shotgun (WGS) entry which is preliminary data.</text>
</comment>